<dbReference type="Gene3D" id="2.40.50.140">
    <property type="entry name" value="Nucleic acid-binding proteins"/>
    <property type="match status" value="1"/>
</dbReference>
<organism evidence="2 3">
    <name type="scientific">Brassica napus</name>
    <name type="common">Rape</name>
    <dbReference type="NCBI Taxonomy" id="3708"/>
    <lineage>
        <taxon>Eukaryota</taxon>
        <taxon>Viridiplantae</taxon>
        <taxon>Streptophyta</taxon>
        <taxon>Embryophyta</taxon>
        <taxon>Tracheophyta</taxon>
        <taxon>Spermatophyta</taxon>
        <taxon>Magnoliopsida</taxon>
        <taxon>eudicotyledons</taxon>
        <taxon>Gunneridae</taxon>
        <taxon>Pentapetalae</taxon>
        <taxon>rosids</taxon>
        <taxon>malvids</taxon>
        <taxon>Brassicales</taxon>
        <taxon>Brassicaceae</taxon>
        <taxon>Brassiceae</taxon>
        <taxon>Brassica</taxon>
    </lineage>
</organism>
<reference evidence="2 3" key="1">
    <citation type="submission" date="2021-05" db="EMBL/GenBank/DDBJ databases">
        <title>Genome Assembly of Synthetic Allotetraploid Brassica napus Reveals Homoeologous Exchanges between Subgenomes.</title>
        <authorList>
            <person name="Davis J.T."/>
        </authorList>
    </citation>
    <scope>NUCLEOTIDE SEQUENCE [LARGE SCALE GENOMIC DNA]</scope>
    <source>
        <strain evidence="3">cv. Da-Ae</strain>
        <tissue evidence="2">Seedling</tissue>
    </source>
</reference>
<feature type="compositionally biased region" description="Polar residues" evidence="1">
    <location>
        <begin position="20"/>
        <end position="31"/>
    </location>
</feature>
<dbReference type="InterPro" id="IPR012340">
    <property type="entry name" value="NA-bd_OB-fold"/>
</dbReference>
<feature type="compositionally biased region" description="Polar residues" evidence="1">
    <location>
        <begin position="1"/>
        <end position="10"/>
    </location>
</feature>
<evidence type="ECO:0000313" key="2">
    <source>
        <dbReference type="EMBL" id="KAH0888562.1"/>
    </source>
</evidence>
<keyword evidence="3" id="KW-1185">Reference proteome</keyword>
<gene>
    <name evidence="2" type="ORF">HID58_050991</name>
</gene>
<dbReference type="Proteomes" id="UP000824890">
    <property type="component" value="Unassembled WGS sequence"/>
</dbReference>
<dbReference type="EMBL" id="JAGKQM010000013">
    <property type="protein sequence ID" value="KAH0888562.1"/>
    <property type="molecule type" value="Genomic_DNA"/>
</dbReference>
<name>A0ABQ8A8C6_BRANA</name>
<evidence type="ECO:0000256" key="1">
    <source>
        <dbReference type="SAM" id="MobiDB-lite"/>
    </source>
</evidence>
<proteinExistence type="predicted"/>
<evidence type="ECO:0000313" key="3">
    <source>
        <dbReference type="Proteomes" id="UP000824890"/>
    </source>
</evidence>
<accession>A0ABQ8A8C6</accession>
<feature type="region of interest" description="Disordered" evidence="1">
    <location>
        <begin position="1"/>
        <end position="38"/>
    </location>
</feature>
<protein>
    <submittedName>
        <fullName evidence="2">Uncharacterized protein</fullName>
    </submittedName>
</protein>
<sequence length="336" mass="38061">MESTGKSPVSSDRKPKRKILSSSAISKTPTGKSVAASEIAIKPNGKTAVSSAIPRSQSSSAHGDDVMFFRDVTMRPHQEELRFRLIHFWEARNPNTKTLTGVEMLLIDEQVRLLLIGNGYSRFYLSRTVETYMPHLKAGSVYLLNKFYGPVPFQEDWFRFRSHEEFEANCDLKVDLYDYLGHMKLVNEQPLTDCPILNGVDIAKKRHLRVHVQTRGGPLMKLYIWDKAAADFCLKYKSYGRTPSAILVTTLNPKRIGGTLALTTMSSSRVFMDTDVQPTRDYLSWLGSNSDIAWEINAEIVTKPVAVTIAELFSYIKHENANMRMRRLLGLSAHQL</sequence>
<comment type="caution">
    <text evidence="2">The sequence shown here is derived from an EMBL/GenBank/DDBJ whole genome shotgun (WGS) entry which is preliminary data.</text>
</comment>